<dbReference type="AlphaFoldDB" id="A0A2N7TVX5"/>
<accession>A0A2N7TVX5</accession>
<dbReference type="PROSITE" id="PS51257">
    <property type="entry name" value="PROKAR_LIPOPROTEIN"/>
    <property type="match status" value="1"/>
</dbReference>
<protein>
    <submittedName>
        <fullName evidence="2">DUF3261 domain-containing protein</fullName>
    </submittedName>
</protein>
<sequence length="189" mass="20844">MTLARLVIHSLLAGWLVLSTGCATRAVHAPLPELATLPAADARTQRLTFIHQDERHELLGVLRHDESGLQLALLSPQGQRLLTLVHDARGPRFLPGARFEPPFTAEWLASRLAWSLWPAPALEQAFGDSGWTLRDDANGRIVEYRGRTMARIMGSSDCRIIDDIEGGYRLRVATLGDDSNRTEAACPTD</sequence>
<evidence type="ECO:0000256" key="1">
    <source>
        <dbReference type="SAM" id="SignalP"/>
    </source>
</evidence>
<name>A0A2N7TVX5_9GAMM</name>
<dbReference type="RefSeq" id="WP_102625915.1">
    <property type="nucleotide sequence ID" value="NZ_PDOH01000058.1"/>
</dbReference>
<dbReference type="Proteomes" id="UP000235346">
    <property type="component" value="Unassembled WGS sequence"/>
</dbReference>
<evidence type="ECO:0000313" key="2">
    <source>
        <dbReference type="EMBL" id="PMR72339.1"/>
    </source>
</evidence>
<organism evidence="2 3">
    <name type="scientific">Halomonas heilongjiangensis</name>
    <dbReference type="NCBI Taxonomy" id="1387883"/>
    <lineage>
        <taxon>Bacteria</taxon>
        <taxon>Pseudomonadati</taxon>
        <taxon>Pseudomonadota</taxon>
        <taxon>Gammaproteobacteria</taxon>
        <taxon>Oceanospirillales</taxon>
        <taxon>Halomonadaceae</taxon>
        <taxon>Halomonas</taxon>
    </lineage>
</organism>
<keyword evidence="3" id="KW-1185">Reference proteome</keyword>
<feature type="chain" id="PRO_5014847384" evidence="1">
    <location>
        <begin position="26"/>
        <end position="189"/>
    </location>
</feature>
<keyword evidence="1" id="KW-0732">Signal</keyword>
<dbReference type="EMBL" id="PNRE01000002">
    <property type="protein sequence ID" value="PMR72339.1"/>
    <property type="molecule type" value="Genomic_DNA"/>
</dbReference>
<gene>
    <name evidence="2" type="ORF">C1H66_00225</name>
</gene>
<proteinExistence type="predicted"/>
<dbReference type="OrthoDB" id="6900254at2"/>
<evidence type="ECO:0000313" key="3">
    <source>
        <dbReference type="Proteomes" id="UP000235346"/>
    </source>
</evidence>
<comment type="caution">
    <text evidence="2">The sequence shown here is derived from an EMBL/GenBank/DDBJ whole genome shotgun (WGS) entry which is preliminary data.</text>
</comment>
<dbReference type="Pfam" id="PF11659">
    <property type="entry name" value="DUF3261"/>
    <property type="match status" value="1"/>
</dbReference>
<dbReference type="InterPro" id="IPR021675">
    <property type="entry name" value="DUF3261"/>
</dbReference>
<feature type="signal peptide" evidence="1">
    <location>
        <begin position="1"/>
        <end position="25"/>
    </location>
</feature>
<reference evidence="2 3" key="1">
    <citation type="submission" date="2018-01" db="EMBL/GenBank/DDBJ databases">
        <title>Halomonas endophytica sp. nov., isolated from storage liquid in the stems of Populus euphratica.</title>
        <authorList>
            <person name="Chen C."/>
        </authorList>
    </citation>
    <scope>NUCLEOTIDE SEQUENCE [LARGE SCALE GENOMIC DNA]</scope>
    <source>
        <strain evidence="2 3">DSM 26881</strain>
    </source>
</reference>